<feature type="domain" description="Glycosyltransferase 2-like" evidence="3">
    <location>
        <begin position="188"/>
        <end position="356"/>
    </location>
</feature>
<accession>A0A1Y0Y7C0</accession>
<organism evidence="4 5">
    <name type="scientific">Acetobacter pasteurianus subsp. pasteurianus</name>
    <dbReference type="NCBI Taxonomy" id="481145"/>
    <lineage>
        <taxon>Bacteria</taxon>
        <taxon>Pseudomonadati</taxon>
        <taxon>Pseudomonadota</taxon>
        <taxon>Alphaproteobacteria</taxon>
        <taxon>Acetobacterales</taxon>
        <taxon>Acetobacteraceae</taxon>
        <taxon>Acetobacter</taxon>
    </lineage>
</organism>
<dbReference type="InterPro" id="IPR029044">
    <property type="entry name" value="Nucleotide-diphossugar_trans"/>
</dbReference>
<dbReference type="PANTHER" id="PTHR22916">
    <property type="entry name" value="GLYCOSYLTRANSFERASE"/>
    <property type="match status" value="1"/>
</dbReference>
<keyword evidence="2 4" id="KW-0808">Transferase</keyword>
<gene>
    <name evidence="4" type="primary">tuaG</name>
    <name evidence="4" type="ORF">S1001342_02044</name>
</gene>
<evidence type="ECO:0000256" key="2">
    <source>
        <dbReference type="ARBA" id="ARBA00022679"/>
    </source>
</evidence>
<evidence type="ECO:0000259" key="3">
    <source>
        <dbReference type="Pfam" id="PF00535"/>
    </source>
</evidence>
<dbReference type="SUPFAM" id="SSF53448">
    <property type="entry name" value="Nucleotide-diphospho-sugar transferases"/>
    <property type="match status" value="1"/>
</dbReference>
<dbReference type="CDD" id="cd00761">
    <property type="entry name" value="Glyco_tranf_GTA_type"/>
    <property type="match status" value="1"/>
</dbReference>
<reference evidence="4 5" key="1">
    <citation type="submission" date="2017-05" db="EMBL/GenBank/DDBJ databases">
        <title>Genome sequence of Acetobacter pasteurianus subsp. pasteurianus strain SRCM101342.</title>
        <authorList>
            <person name="Cho S.H."/>
        </authorList>
    </citation>
    <scope>NUCLEOTIDE SEQUENCE [LARGE SCALE GENOMIC DNA]</scope>
    <source>
        <strain evidence="4 5">SRCM101342</strain>
    </source>
</reference>
<evidence type="ECO:0000313" key="4">
    <source>
        <dbReference type="EMBL" id="ARW48357.1"/>
    </source>
</evidence>
<keyword evidence="1 4" id="KW-0328">Glycosyltransferase</keyword>
<dbReference type="InterPro" id="IPR001173">
    <property type="entry name" value="Glyco_trans_2-like"/>
</dbReference>
<dbReference type="EC" id="2.4.-.-" evidence="4"/>
<dbReference type="AlphaFoldDB" id="A0A1Y0Y7C0"/>
<evidence type="ECO:0000313" key="5">
    <source>
        <dbReference type="Proteomes" id="UP000196205"/>
    </source>
</evidence>
<name>A0A1Y0Y7C0_ACEPA</name>
<dbReference type="Proteomes" id="UP000196205">
    <property type="component" value="Chromosome"/>
</dbReference>
<dbReference type="GO" id="GO:0016758">
    <property type="term" value="F:hexosyltransferase activity"/>
    <property type="evidence" value="ECO:0007669"/>
    <property type="project" value="UniProtKB-ARBA"/>
</dbReference>
<dbReference type="PANTHER" id="PTHR22916:SF51">
    <property type="entry name" value="GLYCOSYLTRANSFERASE EPSH-RELATED"/>
    <property type="match status" value="1"/>
</dbReference>
<dbReference type="EMBL" id="CP021509">
    <property type="protein sequence ID" value="ARW48357.1"/>
    <property type="molecule type" value="Genomic_DNA"/>
</dbReference>
<dbReference type="Gene3D" id="3.90.550.10">
    <property type="entry name" value="Spore Coat Polysaccharide Biosynthesis Protein SpsA, Chain A"/>
    <property type="match status" value="1"/>
</dbReference>
<protein>
    <submittedName>
        <fullName evidence="4">Putative glycosyltransferase EpsH</fullName>
        <ecNumber evidence="4">2.4.-.-</ecNumber>
    </submittedName>
</protein>
<proteinExistence type="predicted"/>
<sequence length="495" mass="56688">MIKVPSLSKIVNQIRTSRLIDVEMLNDDIWRLENAFFGSDWRPYAPQPDILLIGARSGLEIALALWANTAVHVYVVESCASHRETIESLFPDRVHCFASVHEFLASKKGIKLSGVRVDVAYFDADEVTAVLENTDVQHICCEMNEDQQDPLALYRFCQSHVDSFYLYMFNGRYGTAGRRMDPSIPEVSVVVAAYGVEAYLDECIQSLVSQTMKNLEIIIVDDGSKDRTGILADEWQKRFPQNVRVIHKENGGCASARNAGLLAARGEYVAFVDGDDWVEPPMYEDLYRAAALRNAEIGQCGFYEFYRKDKKILHPTAYGADGPNGTTGLVIDPQDYLTLMPSIWRRIYKRSYLKQYGIQFPAHIRRHDDLPFAFLTISRAKRISVIPDCYYAYRLNRPGQDVSATDRRMFIHFEIFSWLYSQVRPWASARIMEQMKRVEIGTHAWILSRLDQPLRLEYLQTALAGIEKRYNGYDVGFNWKAHLQKAAENKEAIES</sequence>
<evidence type="ECO:0000256" key="1">
    <source>
        <dbReference type="ARBA" id="ARBA00022676"/>
    </source>
</evidence>
<dbReference type="Pfam" id="PF00535">
    <property type="entry name" value="Glycos_transf_2"/>
    <property type="match status" value="1"/>
</dbReference>